<dbReference type="PATRIC" id="fig|65700.7.peg.3185"/>
<dbReference type="Proteomes" id="UP000033924">
    <property type="component" value="Unassembled WGS sequence"/>
</dbReference>
<dbReference type="AlphaFoldDB" id="A0A0M2KFU4"/>
<sequence length="388" mass="42637">MKITPVIPGIQPTHSLSVGDVEDALPPVSVAPAAATGTSSRMPASPLEDSMEEVSMTFAEHVERKSKALNQRKIAAQRGNRAMQHIERIEKLDELLKLLEHPQHAQLETQNQKMQTLLQKNGSPDLDELLNAAGNDPARCDVLLRHTLLQAQRTQNTELASNATKSLQLLHQEKGAEVNAGLNTASAIASFSTDPTQKQAMRQLYYQTIVHLQSGNAMLEALLSSFGSVHFNQGLRTLQRALADDIAAHSSSIPRRALQKILTSLQDAGNISQTLTASKILLKRLAGKLPDVSFSPLELTRRLLNLSGNGAYLRDLQNLAHDVAGQHPRHQVLFLSGLVPLVYHLPMGLWRDDKSKNRQMALNLLRTVISDYTAHEPRATLSQPRVAL</sequence>
<evidence type="ECO:0000313" key="2">
    <source>
        <dbReference type="EMBL" id="KKF36078.1"/>
    </source>
</evidence>
<keyword evidence="3" id="KW-1185">Reference proteome</keyword>
<dbReference type="GO" id="GO:0030254">
    <property type="term" value="P:protein secretion by the type III secretion system"/>
    <property type="evidence" value="ECO:0007669"/>
    <property type="project" value="InterPro"/>
</dbReference>
<dbReference type="InterPro" id="IPR013351">
    <property type="entry name" value="T3SS_TyeA-rel"/>
</dbReference>
<comment type="caution">
    <text evidence="2">The sequence shown here is derived from an EMBL/GenBank/DDBJ whole genome shotgun (WGS) entry which is preliminary data.</text>
</comment>
<dbReference type="NCBIfam" id="TIGR02568">
    <property type="entry name" value="LcrE"/>
    <property type="match status" value="1"/>
</dbReference>
<proteinExistence type="predicted"/>
<feature type="domain" description="Hypersensitivity response secretion-like HrpJ" evidence="1">
    <location>
        <begin position="57"/>
        <end position="226"/>
    </location>
</feature>
<dbReference type="SUPFAM" id="SSF140591">
    <property type="entry name" value="Type III secretion system domain"/>
    <property type="match status" value="1"/>
</dbReference>
<dbReference type="STRING" id="65700.SY86_12645"/>
<dbReference type="NCBIfam" id="TIGR02511">
    <property type="entry name" value="type_III_tyeA"/>
    <property type="match status" value="1"/>
</dbReference>
<dbReference type="InterPro" id="IPR013401">
    <property type="entry name" value="T3SS_LcrE"/>
</dbReference>
<gene>
    <name evidence="2" type="ORF">SY86_12645</name>
</gene>
<protein>
    <submittedName>
        <fullName evidence="2">Type III secretion protein HrpJ</fullName>
    </submittedName>
</protein>
<dbReference type="Gene3D" id="1.10.150.630">
    <property type="match status" value="1"/>
</dbReference>
<accession>A0A0M2KFU4</accession>
<reference evidence="2 3" key="1">
    <citation type="submission" date="2015-01" db="EMBL/GenBank/DDBJ databases">
        <title>Erwinia tracheiphila.</title>
        <authorList>
            <person name="Shapiro L.R."/>
        </authorList>
    </citation>
    <scope>NUCLEOTIDE SEQUENCE [LARGE SCALE GENOMIC DNA]</scope>
    <source>
        <strain evidence="2 3">BuffGH</strain>
    </source>
</reference>
<organism evidence="2 3">
    <name type="scientific">Erwinia tracheiphila</name>
    <dbReference type="NCBI Taxonomy" id="65700"/>
    <lineage>
        <taxon>Bacteria</taxon>
        <taxon>Pseudomonadati</taxon>
        <taxon>Pseudomonadota</taxon>
        <taxon>Gammaproteobacteria</taxon>
        <taxon>Enterobacterales</taxon>
        <taxon>Erwiniaceae</taxon>
        <taxon>Erwinia</taxon>
    </lineage>
</organism>
<dbReference type="GO" id="GO:0009986">
    <property type="term" value="C:cell surface"/>
    <property type="evidence" value="ECO:0007669"/>
    <property type="project" value="InterPro"/>
</dbReference>
<dbReference type="GO" id="GO:0050709">
    <property type="term" value="P:negative regulation of protein secretion"/>
    <property type="evidence" value="ECO:0007669"/>
    <property type="project" value="InterPro"/>
</dbReference>
<dbReference type="RefSeq" id="WP_016191014.1">
    <property type="nucleotide sequence ID" value="NZ_CP089932.1"/>
</dbReference>
<dbReference type="Pfam" id="PF07201">
    <property type="entry name" value="HrpJ"/>
    <property type="match status" value="1"/>
</dbReference>
<evidence type="ECO:0000259" key="1">
    <source>
        <dbReference type="Pfam" id="PF07201"/>
    </source>
</evidence>
<dbReference type="InterPro" id="IPR010812">
    <property type="entry name" value="HrpJ-like"/>
</dbReference>
<dbReference type="EMBL" id="JXNU01000003">
    <property type="protein sequence ID" value="KKF36078.1"/>
    <property type="molecule type" value="Genomic_DNA"/>
</dbReference>
<name>A0A0M2KFU4_9GAMM</name>
<dbReference type="GO" id="GO:0019867">
    <property type="term" value="C:outer membrane"/>
    <property type="evidence" value="ECO:0007669"/>
    <property type="project" value="InterPro"/>
</dbReference>
<evidence type="ECO:0000313" key="3">
    <source>
        <dbReference type="Proteomes" id="UP000033924"/>
    </source>
</evidence>